<evidence type="ECO:0000259" key="4">
    <source>
        <dbReference type="PROSITE" id="PS50228"/>
    </source>
</evidence>
<accession>A0A8M1KIC9</accession>
<feature type="domain" description="SUEL-type lectin" evidence="4">
    <location>
        <begin position="34"/>
        <end position="124"/>
    </location>
</feature>
<dbReference type="CDD" id="cd22836">
    <property type="entry name" value="Gal_Rha_Lectin_RBL_rpt2"/>
    <property type="match status" value="1"/>
</dbReference>
<sequence length="232" mass="25657">MNRCKQNKVTFSDFSPPPAFIALCQNGIEARGAVCEGRTAHLPCERGFIKLISASYGRSDRTTCSSGRPSNQLSNTQCHQYRSRRIMSDRCDGMSSCTVPVTNSVFSDPCRGTYKYLDVSFTCLPASRSVTCENSRNVISCARGSLSIHHANYGRRDRLTCPHRLATTSHCYHSQTSNLRSRCNGRNSCQLHASNAIFSDPCRGVNKYLEVTYSCNNHITSSGEITAAEQDT</sequence>
<dbReference type="OrthoDB" id="1100386at2759"/>
<protein>
    <submittedName>
        <fullName evidence="6">L-rhamnose-binding lectin CSL3-like</fullName>
    </submittedName>
</protein>
<evidence type="ECO:0000256" key="3">
    <source>
        <dbReference type="ARBA" id="ARBA00022737"/>
    </source>
</evidence>
<dbReference type="GeneID" id="116220371"/>
<dbReference type="FunFam" id="2.60.120.740:FF:000003">
    <property type="entry name" value="Protein eva-1 homolog C"/>
    <property type="match status" value="1"/>
</dbReference>
<dbReference type="AlphaFoldDB" id="A0A8M1KIC9"/>
<evidence type="ECO:0000256" key="2">
    <source>
        <dbReference type="ARBA" id="ARBA00022734"/>
    </source>
</evidence>
<dbReference type="KEGG" id="char:116220371"/>
<keyword evidence="5" id="KW-1185">Reference proteome</keyword>
<organism evidence="5 6">
    <name type="scientific">Clupea harengus</name>
    <name type="common">Atlantic herring</name>
    <dbReference type="NCBI Taxonomy" id="7950"/>
    <lineage>
        <taxon>Eukaryota</taxon>
        <taxon>Metazoa</taxon>
        <taxon>Chordata</taxon>
        <taxon>Craniata</taxon>
        <taxon>Vertebrata</taxon>
        <taxon>Euteleostomi</taxon>
        <taxon>Actinopterygii</taxon>
        <taxon>Neopterygii</taxon>
        <taxon>Teleostei</taxon>
        <taxon>Clupei</taxon>
        <taxon>Clupeiformes</taxon>
        <taxon>Clupeoidei</taxon>
        <taxon>Clupeidae</taxon>
        <taxon>Clupea</taxon>
    </lineage>
</organism>
<dbReference type="GO" id="GO:0030246">
    <property type="term" value="F:carbohydrate binding"/>
    <property type="evidence" value="ECO:0007669"/>
    <property type="project" value="UniProtKB-KW"/>
</dbReference>
<dbReference type="InterPro" id="IPR000922">
    <property type="entry name" value="Lectin_gal-bd_dom"/>
</dbReference>
<proteinExistence type="predicted"/>
<dbReference type="PANTHER" id="PTHR46780">
    <property type="entry name" value="PROTEIN EVA-1"/>
    <property type="match status" value="1"/>
</dbReference>
<keyword evidence="3" id="KW-0677">Repeat</keyword>
<gene>
    <name evidence="6" type="primary">LOC116220371</name>
</gene>
<evidence type="ECO:0000313" key="6">
    <source>
        <dbReference type="RefSeq" id="XP_042563632.1"/>
    </source>
</evidence>
<evidence type="ECO:0000256" key="1">
    <source>
        <dbReference type="ARBA" id="ARBA00022546"/>
    </source>
</evidence>
<dbReference type="PROSITE" id="PS50228">
    <property type="entry name" value="SUEL_LECTIN"/>
    <property type="match status" value="2"/>
</dbReference>
<dbReference type="CDD" id="cd22827">
    <property type="entry name" value="Gal_Rha_Lectin_SUL-I-like"/>
    <property type="match status" value="1"/>
</dbReference>
<feature type="domain" description="SUEL-type lectin" evidence="4">
    <location>
        <begin position="131"/>
        <end position="216"/>
    </location>
</feature>
<reference evidence="6" key="1">
    <citation type="submission" date="2025-08" db="UniProtKB">
        <authorList>
            <consortium name="RefSeq"/>
        </authorList>
    </citation>
    <scope>IDENTIFICATION</scope>
</reference>
<dbReference type="RefSeq" id="XP_042563632.1">
    <property type="nucleotide sequence ID" value="XM_042707698.1"/>
</dbReference>
<evidence type="ECO:0000313" key="5">
    <source>
        <dbReference type="Proteomes" id="UP000515152"/>
    </source>
</evidence>
<dbReference type="Proteomes" id="UP000515152">
    <property type="component" value="Chromosome 4"/>
</dbReference>
<keyword evidence="2" id="KW-0430">Lectin</keyword>
<dbReference type="Pfam" id="PF02140">
    <property type="entry name" value="SUEL_Lectin"/>
    <property type="match status" value="2"/>
</dbReference>
<name>A0A8M1KIC9_CLUHA</name>
<keyword evidence="1" id="KW-0348">Hemagglutinin</keyword>